<dbReference type="GO" id="GO:0000725">
    <property type="term" value="P:recombinational repair"/>
    <property type="evidence" value="ECO:0007669"/>
    <property type="project" value="TreeGrafter"/>
</dbReference>
<dbReference type="CDD" id="cd18807">
    <property type="entry name" value="SF1_C_UvrD"/>
    <property type="match status" value="1"/>
</dbReference>
<evidence type="ECO:0000256" key="1">
    <source>
        <dbReference type="ARBA" id="ARBA00009922"/>
    </source>
</evidence>
<feature type="domain" description="UvrD-like helicase C-terminal" evidence="13">
    <location>
        <begin position="291"/>
        <end position="539"/>
    </location>
</feature>
<dbReference type="Pfam" id="PF00570">
    <property type="entry name" value="HRDC"/>
    <property type="match status" value="1"/>
</dbReference>
<accession>A0AB38XMM2</accession>
<dbReference type="Proteomes" id="UP001211044">
    <property type="component" value="Chromosome"/>
</dbReference>
<dbReference type="SUPFAM" id="SSF52540">
    <property type="entry name" value="P-loop containing nucleoside triphosphate hydrolases"/>
    <property type="match status" value="1"/>
</dbReference>
<sequence length="686" mass="74866">MEPAKLLDALDPEQRRVAQQVTGPLVVRAGAGTGKTRAITYKIAYAVASGVYDTHDVLAVTFTTRAASEMSARLRALGVPGVQARTFHSAALRQLRYFWPTAVGGPPPNLVDHKAPLVAAAASRLGLRADKTTVRDLASEIEWAKVSLVSPSDYVQTVTELGRDMPAELTPEQTARLLTVYQNVKSERGVIDFEDVLLLTVGMLAERGDIAAKVRAQYKHFVVDEYQDVSPLQQELLNQWVGSRNNLCVVGDVAQTIYSFTGATSKYLVDFPKRFPGAGEVELVRNYRSSPQVVSLANRIVRNMGRGTSKLQGAVQLQTQREMGKAVQYHVYSDDEAEARAVVQQIIKLRDSGVNLADQAILYRINAQSQAFEQALSEAGIGYLVRGAEKYFNRQEIRKAMVLIRSMAKAGSPIPLTQAVADAASSVGWTASPPAGTGAVRERWDALDALVKLGEDRAEKGLSLRDFAAELEERAASANAPQINGVTLSSVHAAKGLEWDAVFFVGVSEGLFPISQAQTPRQIAEEQRLAYVAVTRARDHLHVSYAKARSEGRRSTRKPSRFFDGIWPREVSRTPALSKATGRAAAKEFEEEASPEEKELFEKLRTWRAAVAKGISKPAFTVLTDVTLRDTATVRPATVKQLSLIRGIGRVKLDQYGAAILAVVRGEDPARMAKKTLANFTDLAAD</sequence>
<proteinExistence type="inferred from homology"/>
<dbReference type="Gene3D" id="1.10.10.160">
    <property type="match status" value="1"/>
</dbReference>
<dbReference type="EMBL" id="CP116394">
    <property type="protein sequence ID" value="WCE45505.1"/>
    <property type="molecule type" value="Genomic_DNA"/>
</dbReference>
<dbReference type="GO" id="GO:0016787">
    <property type="term" value="F:hydrolase activity"/>
    <property type="evidence" value="ECO:0007669"/>
    <property type="project" value="UniProtKB-UniRule"/>
</dbReference>
<dbReference type="Gene3D" id="1.10.150.80">
    <property type="entry name" value="HRDC domain"/>
    <property type="match status" value="1"/>
</dbReference>
<evidence type="ECO:0000256" key="8">
    <source>
        <dbReference type="ARBA" id="ARBA00034808"/>
    </source>
</evidence>
<comment type="catalytic activity">
    <reaction evidence="9">
        <text>ATP + H2O = ADP + phosphate + H(+)</text>
        <dbReference type="Rhea" id="RHEA:13065"/>
        <dbReference type="ChEBI" id="CHEBI:15377"/>
        <dbReference type="ChEBI" id="CHEBI:15378"/>
        <dbReference type="ChEBI" id="CHEBI:30616"/>
        <dbReference type="ChEBI" id="CHEBI:43474"/>
        <dbReference type="ChEBI" id="CHEBI:456216"/>
        <dbReference type="EC" id="5.6.2.4"/>
    </reaction>
</comment>
<dbReference type="Pfam" id="PF00580">
    <property type="entry name" value="UvrD-helicase"/>
    <property type="match status" value="1"/>
</dbReference>
<evidence type="ECO:0000256" key="10">
    <source>
        <dbReference type="PROSITE-ProRule" id="PRU00560"/>
    </source>
</evidence>
<dbReference type="GO" id="GO:0033202">
    <property type="term" value="C:DNA helicase complex"/>
    <property type="evidence" value="ECO:0007669"/>
    <property type="project" value="TreeGrafter"/>
</dbReference>
<evidence type="ECO:0000313" key="15">
    <source>
        <dbReference type="Proteomes" id="UP001211044"/>
    </source>
</evidence>
<dbReference type="RefSeq" id="WP_271694377.1">
    <property type="nucleotide sequence ID" value="NZ_CP116394.1"/>
</dbReference>
<dbReference type="PROSITE" id="PS51198">
    <property type="entry name" value="UVRD_HELICASE_ATP_BIND"/>
    <property type="match status" value="1"/>
</dbReference>
<evidence type="ECO:0000313" key="14">
    <source>
        <dbReference type="EMBL" id="WCE45505.1"/>
    </source>
</evidence>
<keyword evidence="4 10" id="KW-0347">Helicase</keyword>
<evidence type="ECO:0000256" key="4">
    <source>
        <dbReference type="ARBA" id="ARBA00022806"/>
    </source>
</evidence>
<evidence type="ECO:0000259" key="13">
    <source>
        <dbReference type="PROSITE" id="PS51217"/>
    </source>
</evidence>
<evidence type="ECO:0000256" key="6">
    <source>
        <dbReference type="ARBA" id="ARBA00023235"/>
    </source>
</evidence>
<evidence type="ECO:0000256" key="2">
    <source>
        <dbReference type="ARBA" id="ARBA00022741"/>
    </source>
</evidence>
<evidence type="ECO:0000259" key="11">
    <source>
        <dbReference type="PROSITE" id="PS50967"/>
    </source>
</evidence>
<organism evidence="14 15">
    <name type="scientific">Winkia neuii subsp. anitrata</name>
    <dbReference type="NCBI Taxonomy" id="29318"/>
    <lineage>
        <taxon>Bacteria</taxon>
        <taxon>Bacillati</taxon>
        <taxon>Actinomycetota</taxon>
        <taxon>Actinomycetes</taxon>
        <taxon>Actinomycetales</taxon>
        <taxon>Actinomycetaceae</taxon>
        <taxon>Winkia</taxon>
    </lineage>
</organism>
<keyword evidence="2 10" id="KW-0547">Nucleotide-binding</keyword>
<gene>
    <name evidence="14" type="ORF">PIG85_07550</name>
</gene>
<feature type="domain" description="HRDC" evidence="11">
    <location>
        <begin position="594"/>
        <end position="674"/>
    </location>
</feature>
<dbReference type="GO" id="GO:0003677">
    <property type="term" value="F:DNA binding"/>
    <property type="evidence" value="ECO:0007669"/>
    <property type="project" value="InterPro"/>
</dbReference>
<feature type="domain" description="UvrD-like helicase ATP-binding" evidence="12">
    <location>
        <begin position="8"/>
        <end position="290"/>
    </location>
</feature>
<keyword evidence="3 10" id="KW-0378">Hydrolase</keyword>
<dbReference type="Gene3D" id="3.40.50.300">
    <property type="entry name" value="P-loop containing nucleotide triphosphate hydrolases"/>
    <property type="match status" value="3"/>
</dbReference>
<name>A0AB38XMM2_9ACTO</name>
<dbReference type="SMART" id="SM00341">
    <property type="entry name" value="HRDC"/>
    <property type="match status" value="1"/>
</dbReference>
<dbReference type="PANTHER" id="PTHR11070:SF69">
    <property type="entry name" value="ATP-DEPENDENT DNA HELICASE UVRD2"/>
    <property type="match status" value="1"/>
</dbReference>
<dbReference type="InterPro" id="IPR027417">
    <property type="entry name" value="P-loop_NTPase"/>
</dbReference>
<dbReference type="Gene3D" id="1.10.486.10">
    <property type="entry name" value="PCRA, domain 4"/>
    <property type="match status" value="1"/>
</dbReference>
<dbReference type="InterPro" id="IPR014016">
    <property type="entry name" value="UvrD-like_ATP-bd"/>
</dbReference>
<reference evidence="14" key="1">
    <citation type="submission" date="2023-01" db="EMBL/GenBank/DDBJ databases">
        <title>Comparative Genomic Analysis of the Clinically-Derived Winkia Strain NY0527 Provides Evidence into the Taxonomic Reassignment of Winkia neuii and Characterizes Their Virulence Traits.</title>
        <authorList>
            <person name="Cai X."/>
            <person name="Peng Y."/>
            <person name="Li M."/>
            <person name="Qiu Y."/>
            <person name="Wang Y."/>
            <person name="Xu L."/>
            <person name="Hou Q."/>
        </authorList>
    </citation>
    <scope>NUCLEOTIDE SEQUENCE</scope>
    <source>
        <strain evidence="14">NY0527</strain>
    </source>
</reference>
<dbReference type="GO" id="GO:0005524">
    <property type="term" value="F:ATP binding"/>
    <property type="evidence" value="ECO:0007669"/>
    <property type="project" value="UniProtKB-UniRule"/>
</dbReference>
<keyword evidence="5 10" id="KW-0067">ATP-binding</keyword>
<evidence type="ECO:0000256" key="5">
    <source>
        <dbReference type="ARBA" id="ARBA00022840"/>
    </source>
</evidence>
<dbReference type="GO" id="GO:0005829">
    <property type="term" value="C:cytosol"/>
    <property type="evidence" value="ECO:0007669"/>
    <property type="project" value="TreeGrafter"/>
</dbReference>
<dbReference type="InterPro" id="IPR014017">
    <property type="entry name" value="DNA_helicase_UvrD-like_C"/>
</dbReference>
<dbReference type="InterPro" id="IPR010997">
    <property type="entry name" value="HRDC-like_sf"/>
</dbReference>
<keyword evidence="6" id="KW-0413">Isomerase</keyword>
<dbReference type="InterPro" id="IPR000212">
    <property type="entry name" value="DNA_helicase_UvrD/REP"/>
</dbReference>
<dbReference type="AlphaFoldDB" id="A0AB38XMM2"/>
<dbReference type="InterPro" id="IPR002121">
    <property type="entry name" value="HRDC_dom"/>
</dbReference>
<dbReference type="SUPFAM" id="SSF47819">
    <property type="entry name" value="HRDC-like"/>
    <property type="match status" value="1"/>
</dbReference>
<evidence type="ECO:0000256" key="7">
    <source>
        <dbReference type="ARBA" id="ARBA00034617"/>
    </source>
</evidence>
<dbReference type="PROSITE" id="PS50967">
    <property type="entry name" value="HRDC"/>
    <property type="match status" value="1"/>
</dbReference>
<dbReference type="InterPro" id="IPR044876">
    <property type="entry name" value="HRDC_dom_sf"/>
</dbReference>
<dbReference type="GO" id="GO:0043138">
    <property type="term" value="F:3'-5' DNA helicase activity"/>
    <property type="evidence" value="ECO:0007669"/>
    <property type="project" value="UniProtKB-EC"/>
</dbReference>
<protein>
    <recommendedName>
        <fullName evidence="8">DNA 3'-5' helicase</fullName>
        <ecNumber evidence="8">5.6.2.4</ecNumber>
    </recommendedName>
</protein>
<dbReference type="PANTHER" id="PTHR11070">
    <property type="entry name" value="UVRD / RECB / PCRA DNA HELICASE FAMILY MEMBER"/>
    <property type="match status" value="1"/>
</dbReference>
<dbReference type="InterPro" id="IPR013986">
    <property type="entry name" value="DExx_box_DNA_helicase_dom_sf"/>
</dbReference>
<comment type="similarity">
    <text evidence="1">Belongs to the helicase family. UvrD subfamily.</text>
</comment>
<evidence type="ECO:0000259" key="12">
    <source>
        <dbReference type="PROSITE" id="PS51198"/>
    </source>
</evidence>
<dbReference type="Pfam" id="PF13361">
    <property type="entry name" value="UvrD_C"/>
    <property type="match status" value="2"/>
</dbReference>
<feature type="binding site" evidence="10">
    <location>
        <begin position="29"/>
        <end position="36"/>
    </location>
    <ligand>
        <name>ATP</name>
        <dbReference type="ChEBI" id="CHEBI:30616"/>
    </ligand>
</feature>
<dbReference type="KEGG" id="wne:PIG85_07550"/>
<evidence type="ECO:0000256" key="9">
    <source>
        <dbReference type="ARBA" id="ARBA00048988"/>
    </source>
</evidence>
<dbReference type="CDD" id="cd17932">
    <property type="entry name" value="DEXQc_UvrD"/>
    <property type="match status" value="1"/>
</dbReference>
<dbReference type="EC" id="5.6.2.4" evidence="8"/>
<evidence type="ECO:0000256" key="3">
    <source>
        <dbReference type="ARBA" id="ARBA00022801"/>
    </source>
</evidence>
<dbReference type="PROSITE" id="PS51217">
    <property type="entry name" value="UVRD_HELICASE_CTER"/>
    <property type="match status" value="1"/>
</dbReference>
<comment type="catalytic activity">
    <reaction evidence="7">
        <text>Couples ATP hydrolysis with the unwinding of duplex DNA by translocating in the 3'-5' direction.</text>
        <dbReference type="EC" id="5.6.2.4"/>
    </reaction>
</comment>